<evidence type="ECO:0000313" key="3">
    <source>
        <dbReference type="Proteomes" id="UP000644699"/>
    </source>
</evidence>
<dbReference type="Pfam" id="PF19660">
    <property type="entry name" value="DUF6163"/>
    <property type="match status" value="1"/>
</dbReference>
<evidence type="ECO:0000313" key="2">
    <source>
        <dbReference type="EMBL" id="GGD85980.1"/>
    </source>
</evidence>
<keyword evidence="3" id="KW-1185">Reference proteome</keyword>
<name>A0A916ZBC7_9HYPH</name>
<feature type="transmembrane region" description="Helical" evidence="1">
    <location>
        <begin position="113"/>
        <end position="133"/>
    </location>
</feature>
<comment type="caution">
    <text evidence="2">The sequence shown here is derived from an EMBL/GenBank/DDBJ whole genome shotgun (WGS) entry which is preliminary data.</text>
</comment>
<reference evidence="2" key="2">
    <citation type="submission" date="2020-09" db="EMBL/GenBank/DDBJ databases">
        <authorList>
            <person name="Sun Q."/>
            <person name="Zhou Y."/>
        </authorList>
    </citation>
    <scope>NUCLEOTIDE SEQUENCE</scope>
    <source>
        <strain evidence="2">CGMCC 1.15367</strain>
    </source>
</reference>
<feature type="transmembrane region" description="Helical" evidence="1">
    <location>
        <begin position="86"/>
        <end position="107"/>
    </location>
</feature>
<organism evidence="2 3">
    <name type="scientific">Aureimonas endophytica</name>
    <dbReference type="NCBI Taxonomy" id="2027858"/>
    <lineage>
        <taxon>Bacteria</taxon>
        <taxon>Pseudomonadati</taxon>
        <taxon>Pseudomonadota</taxon>
        <taxon>Alphaproteobacteria</taxon>
        <taxon>Hyphomicrobiales</taxon>
        <taxon>Aurantimonadaceae</taxon>
        <taxon>Aureimonas</taxon>
    </lineage>
</organism>
<keyword evidence="1" id="KW-0812">Transmembrane</keyword>
<evidence type="ECO:0000256" key="1">
    <source>
        <dbReference type="SAM" id="Phobius"/>
    </source>
</evidence>
<keyword evidence="1" id="KW-0472">Membrane</keyword>
<gene>
    <name evidence="2" type="ORF">GCM10011390_00680</name>
</gene>
<dbReference type="EMBL" id="BMIQ01000001">
    <property type="protein sequence ID" value="GGD85980.1"/>
    <property type="molecule type" value="Genomic_DNA"/>
</dbReference>
<sequence>MTTSPATNERTERIVRWAILLLLRAAGLALFGLGLFYWIMLVGVFPESGWRFDLMPLEWRVAAAALAVLCPVAGVGLWLTASWGSVVWLLVAALEGAMHVPLQRQFGGPGPELAFHCAGLLALGLLRIVEWHLGRTRRR</sequence>
<accession>A0A916ZBC7</accession>
<keyword evidence="1" id="KW-1133">Transmembrane helix</keyword>
<protein>
    <submittedName>
        <fullName evidence="2">Uncharacterized protein</fullName>
    </submittedName>
</protein>
<reference evidence="2" key="1">
    <citation type="journal article" date="2014" name="Int. J. Syst. Evol. Microbiol.">
        <title>Complete genome sequence of Corynebacterium casei LMG S-19264T (=DSM 44701T), isolated from a smear-ripened cheese.</title>
        <authorList>
            <consortium name="US DOE Joint Genome Institute (JGI-PGF)"/>
            <person name="Walter F."/>
            <person name="Albersmeier A."/>
            <person name="Kalinowski J."/>
            <person name="Ruckert C."/>
        </authorList>
    </citation>
    <scope>NUCLEOTIDE SEQUENCE</scope>
    <source>
        <strain evidence="2">CGMCC 1.15367</strain>
    </source>
</reference>
<dbReference type="AlphaFoldDB" id="A0A916ZBC7"/>
<dbReference type="Proteomes" id="UP000644699">
    <property type="component" value="Unassembled WGS sequence"/>
</dbReference>
<feature type="transmembrane region" description="Helical" evidence="1">
    <location>
        <begin position="21"/>
        <end position="39"/>
    </location>
</feature>
<feature type="transmembrane region" description="Helical" evidence="1">
    <location>
        <begin position="59"/>
        <end position="79"/>
    </location>
</feature>
<dbReference type="RefSeq" id="WP_188906253.1">
    <property type="nucleotide sequence ID" value="NZ_BMIQ01000001.1"/>
</dbReference>
<proteinExistence type="predicted"/>
<dbReference type="InterPro" id="IPR046161">
    <property type="entry name" value="DUF6163"/>
</dbReference>